<proteinExistence type="predicted"/>
<organism evidence="2 3">
    <name type="scientific">Pseudoalteromonas tunicata D2</name>
    <dbReference type="NCBI Taxonomy" id="87626"/>
    <lineage>
        <taxon>Bacteria</taxon>
        <taxon>Pseudomonadati</taxon>
        <taxon>Pseudomonadota</taxon>
        <taxon>Gammaproteobacteria</taxon>
        <taxon>Alteromonadales</taxon>
        <taxon>Pseudoalteromonadaceae</taxon>
        <taxon>Pseudoalteromonas</taxon>
    </lineage>
</organism>
<keyword evidence="1" id="KW-1133">Transmembrane helix</keyword>
<name>A4CFQ9_9GAMM</name>
<dbReference type="EMBL" id="AAOH01000014">
    <property type="protein sequence ID" value="EAR26486.1"/>
    <property type="molecule type" value="Genomic_DNA"/>
</dbReference>
<comment type="caution">
    <text evidence="2">The sequence shown here is derived from an EMBL/GenBank/DDBJ whole genome shotgun (WGS) entry which is preliminary data.</text>
</comment>
<keyword evidence="1" id="KW-0472">Membrane</keyword>
<dbReference type="AlphaFoldDB" id="A4CFQ9"/>
<sequence>MASIEQWLLDADLLLGAKLAPYLSQIAMLLTVCLIALYGNELNKLIKRVVGRRHFIIRTLVFVVVTAFGYGALVVWLAPFIAHLLAMLKGVWLMPVVCSLFIGLGILAERKNQL</sequence>
<dbReference type="OrthoDB" id="6196761at2"/>
<feature type="transmembrane region" description="Helical" evidence="1">
    <location>
        <begin position="91"/>
        <end position="108"/>
    </location>
</feature>
<dbReference type="HOGENOM" id="CLU_147302_0_0_6"/>
<evidence type="ECO:0000313" key="2">
    <source>
        <dbReference type="EMBL" id="EAR26486.1"/>
    </source>
</evidence>
<protein>
    <recommendedName>
        <fullName evidence="4">DUF3392 domain-containing protein</fullName>
    </recommendedName>
</protein>
<dbReference type="STRING" id="87626.PTD2_04846"/>
<dbReference type="RefSeq" id="WP_009839348.1">
    <property type="nucleotide sequence ID" value="NZ_AAOH01000014.1"/>
</dbReference>
<keyword evidence="1" id="KW-0812">Transmembrane</keyword>
<feature type="transmembrane region" description="Helical" evidence="1">
    <location>
        <begin position="60"/>
        <end position="85"/>
    </location>
</feature>
<keyword evidence="3" id="KW-1185">Reference proteome</keyword>
<feature type="transmembrane region" description="Helical" evidence="1">
    <location>
        <begin position="20"/>
        <end position="39"/>
    </location>
</feature>
<dbReference type="InterPro" id="IPR021813">
    <property type="entry name" value="DUF3392"/>
</dbReference>
<evidence type="ECO:0008006" key="4">
    <source>
        <dbReference type="Google" id="ProtNLM"/>
    </source>
</evidence>
<dbReference type="Pfam" id="PF11872">
    <property type="entry name" value="DUF3392"/>
    <property type="match status" value="1"/>
</dbReference>
<evidence type="ECO:0000313" key="3">
    <source>
        <dbReference type="Proteomes" id="UP000006201"/>
    </source>
</evidence>
<dbReference type="Proteomes" id="UP000006201">
    <property type="component" value="Unassembled WGS sequence"/>
</dbReference>
<accession>A4CFQ9</accession>
<gene>
    <name evidence="2" type="ORF">PTD2_04846</name>
</gene>
<reference evidence="2 3" key="1">
    <citation type="submission" date="2006-02" db="EMBL/GenBank/DDBJ databases">
        <authorList>
            <person name="Moran M.A."/>
            <person name="Kjelleberg S."/>
            <person name="Egan S."/>
            <person name="Saunders N."/>
            <person name="Thomas T."/>
            <person name="Ferriera S."/>
            <person name="Johnson J."/>
            <person name="Kravitz S."/>
            <person name="Halpern A."/>
            <person name="Remington K."/>
            <person name="Beeson K."/>
            <person name="Tran B."/>
            <person name="Rogers Y.-H."/>
            <person name="Friedman R."/>
            <person name="Venter J.C."/>
        </authorList>
    </citation>
    <scope>NUCLEOTIDE SEQUENCE [LARGE SCALE GENOMIC DNA]</scope>
    <source>
        <strain evidence="2 3">D2</strain>
    </source>
</reference>
<evidence type="ECO:0000256" key="1">
    <source>
        <dbReference type="SAM" id="Phobius"/>
    </source>
</evidence>
<dbReference type="eggNOG" id="ENOG5032Z0A">
    <property type="taxonomic scope" value="Bacteria"/>
</dbReference>